<feature type="transmembrane region" description="Helical" evidence="1">
    <location>
        <begin position="107"/>
        <end position="129"/>
    </location>
</feature>
<dbReference type="HOGENOM" id="CLU_067293_2_0_5"/>
<feature type="transmembrane region" description="Helical" evidence="1">
    <location>
        <begin position="184"/>
        <end position="203"/>
    </location>
</feature>
<keyword evidence="3" id="KW-1185">Reference proteome</keyword>
<dbReference type="Proteomes" id="UP000015346">
    <property type="component" value="Unassembled WGS sequence"/>
</dbReference>
<comment type="caution">
    <text evidence="2">The sequence shown here is derived from an EMBL/GenBank/DDBJ whole genome shotgun (WGS) entry which is preliminary data.</text>
</comment>
<protein>
    <submittedName>
        <fullName evidence="2">Uncharacterized protein</fullName>
    </submittedName>
</protein>
<dbReference type="AlphaFoldDB" id="S9SAN7"/>
<dbReference type="STRING" id="1123069.ruthe_00597"/>
<evidence type="ECO:0000313" key="3">
    <source>
        <dbReference type="Proteomes" id="UP000015346"/>
    </source>
</evidence>
<keyword evidence="1" id="KW-0812">Transmembrane</keyword>
<accession>S9SAN7</accession>
<gene>
    <name evidence="2" type="ORF">ruthe_00597</name>
</gene>
<organism evidence="2 3">
    <name type="scientific">Rubellimicrobium thermophilum DSM 16684</name>
    <dbReference type="NCBI Taxonomy" id="1123069"/>
    <lineage>
        <taxon>Bacteria</taxon>
        <taxon>Pseudomonadati</taxon>
        <taxon>Pseudomonadota</taxon>
        <taxon>Alphaproteobacteria</taxon>
        <taxon>Rhodobacterales</taxon>
        <taxon>Roseobacteraceae</taxon>
        <taxon>Rubellimicrobium</taxon>
    </lineage>
</organism>
<evidence type="ECO:0000313" key="2">
    <source>
        <dbReference type="EMBL" id="EPX87200.1"/>
    </source>
</evidence>
<feature type="transmembrane region" description="Helical" evidence="1">
    <location>
        <begin position="20"/>
        <end position="40"/>
    </location>
</feature>
<sequence length="217" mass="22548">MTAGRCRSPSPIRRSSPPGWAFSIWTLIYLGLLLSAVIGLWRRADDPLWDRVRLPLLLSLAIGTPWLAIAQRSAIGATAVIFVMAALAIAAMLRARERDRWILRAPVSLLAGWLTAASFVSLGATLAGFGIMGPVAAAWLCIALAAGTALLVQAAAGRAPAYAMAAGWALSAIAAKNAGEQTGLALLAAAGAAAVGIVAWIGWRRGPRVTSDAWSGR</sequence>
<dbReference type="EMBL" id="AOLV01000008">
    <property type="protein sequence ID" value="EPX87200.1"/>
    <property type="molecule type" value="Genomic_DNA"/>
</dbReference>
<keyword evidence="1" id="KW-0472">Membrane</keyword>
<keyword evidence="1" id="KW-1133">Transmembrane helix</keyword>
<feature type="transmembrane region" description="Helical" evidence="1">
    <location>
        <begin position="135"/>
        <end position="152"/>
    </location>
</feature>
<reference evidence="2 3" key="1">
    <citation type="journal article" date="2013" name="Stand. Genomic Sci.">
        <title>Genome sequence of the reddish-pigmented Rubellimicrobium thermophilum type strain (DSM 16684(T)), a member of the Roseobacter clade.</title>
        <authorList>
            <person name="Fiebig A."/>
            <person name="Riedel T."/>
            <person name="Gronow S."/>
            <person name="Petersen J."/>
            <person name="Klenk H.P."/>
            <person name="Goker M."/>
        </authorList>
    </citation>
    <scope>NUCLEOTIDE SEQUENCE [LARGE SCALE GENOMIC DNA]</scope>
    <source>
        <strain evidence="2 3">DSM 16684</strain>
    </source>
</reference>
<feature type="transmembrane region" description="Helical" evidence="1">
    <location>
        <begin position="75"/>
        <end position="95"/>
    </location>
</feature>
<name>S9SAN7_9RHOB</name>
<proteinExistence type="predicted"/>
<evidence type="ECO:0000256" key="1">
    <source>
        <dbReference type="SAM" id="Phobius"/>
    </source>
</evidence>